<evidence type="ECO:0000256" key="2">
    <source>
        <dbReference type="ARBA" id="ARBA00022801"/>
    </source>
</evidence>
<dbReference type="InterPro" id="IPR038718">
    <property type="entry name" value="SNF2-like_sf"/>
</dbReference>
<dbReference type="InterPro" id="IPR049730">
    <property type="entry name" value="SNF2/RAD54-like_C"/>
</dbReference>
<dbReference type="GO" id="GO:0004520">
    <property type="term" value="F:DNA endonuclease activity"/>
    <property type="evidence" value="ECO:0007669"/>
    <property type="project" value="TreeGrafter"/>
</dbReference>
<evidence type="ECO:0000313" key="8">
    <source>
        <dbReference type="EMBL" id="GAX73093.1"/>
    </source>
</evidence>
<keyword evidence="4" id="KW-0067">ATP-binding</keyword>
<dbReference type="GO" id="GO:0006281">
    <property type="term" value="P:DNA repair"/>
    <property type="evidence" value="ECO:0007669"/>
    <property type="project" value="TreeGrafter"/>
</dbReference>
<feature type="region of interest" description="Disordered" evidence="5">
    <location>
        <begin position="67"/>
        <end position="93"/>
    </location>
</feature>
<dbReference type="Gene3D" id="3.40.50.300">
    <property type="entry name" value="P-loop containing nucleotide triphosphate hydrolases"/>
    <property type="match status" value="1"/>
</dbReference>
<dbReference type="Proteomes" id="UP000232323">
    <property type="component" value="Unassembled WGS sequence"/>
</dbReference>
<feature type="domain" description="Helicase C-terminal" evidence="7">
    <location>
        <begin position="1403"/>
        <end position="1552"/>
    </location>
</feature>
<proteinExistence type="predicted"/>
<evidence type="ECO:0000256" key="5">
    <source>
        <dbReference type="SAM" id="MobiDB-lite"/>
    </source>
</evidence>
<evidence type="ECO:0000313" key="9">
    <source>
        <dbReference type="Proteomes" id="UP000232323"/>
    </source>
</evidence>
<accession>A0A250WQJ7</accession>
<feature type="region of interest" description="Disordered" evidence="5">
    <location>
        <begin position="130"/>
        <end position="202"/>
    </location>
</feature>
<evidence type="ECO:0000256" key="4">
    <source>
        <dbReference type="ARBA" id="ARBA00022840"/>
    </source>
</evidence>
<dbReference type="SMART" id="SM00487">
    <property type="entry name" value="DEXDc"/>
    <property type="match status" value="1"/>
</dbReference>
<dbReference type="GO" id="GO:0043596">
    <property type="term" value="C:nuclear replication fork"/>
    <property type="evidence" value="ECO:0007669"/>
    <property type="project" value="TreeGrafter"/>
</dbReference>
<dbReference type="EMBL" id="BEGY01000002">
    <property type="protein sequence ID" value="GAX73093.1"/>
    <property type="molecule type" value="Genomic_DNA"/>
</dbReference>
<feature type="compositionally biased region" description="Polar residues" evidence="5">
    <location>
        <begin position="274"/>
        <end position="296"/>
    </location>
</feature>
<dbReference type="GO" id="GO:0016787">
    <property type="term" value="F:hydrolase activity"/>
    <property type="evidence" value="ECO:0007669"/>
    <property type="project" value="UniProtKB-KW"/>
</dbReference>
<reference evidence="8 9" key="1">
    <citation type="submission" date="2017-08" db="EMBL/GenBank/DDBJ databases">
        <title>Acidophilic green algal genome provides insights into adaptation to an acidic environment.</title>
        <authorList>
            <person name="Hirooka S."/>
            <person name="Hirose Y."/>
            <person name="Kanesaki Y."/>
            <person name="Higuchi S."/>
            <person name="Fujiwara T."/>
            <person name="Onuma R."/>
            <person name="Era A."/>
            <person name="Ohbayashi R."/>
            <person name="Uzuka A."/>
            <person name="Nozaki H."/>
            <person name="Yoshikawa H."/>
            <person name="Miyagishima S.Y."/>
        </authorList>
    </citation>
    <scope>NUCLEOTIDE SEQUENCE [LARGE SCALE GENOMIC DNA]</scope>
    <source>
        <strain evidence="8 9">NIES-2499</strain>
    </source>
</reference>
<keyword evidence="1" id="KW-0547">Nucleotide-binding</keyword>
<keyword evidence="9" id="KW-1185">Reference proteome</keyword>
<feature type="compositionally biased region" description="Low complexity" evidence="5">
    <location>
        <begin position="463"/>
        <end position="484"/>
    </location>
</feature>
<dbReference type="Pfam" id="PF00271">
    <property type="entry name" value="Helicase_C"/>
    <property type="match status" value="1"/>
</dbReference>
<feature type="region of interest" description="Disordered" evidence="5">
    <location>
        <begin position="236"/>
        <end position="255"/>
    </location>
</feature>
<dbReference type="OrthoDB" id="2801544at2759"/>
<dbReference type="CDD" id="cd18793">
    <property type="entry name" value="SF2_C_SNF"/>
    <property type="match status" value="1"/>
</dbReference>
<dbReference type="PROSITE" id="PS51192">
    <property type="entry name" value="HELICASE_ATP_BIND_1"/>
    <property type="match status" value="1"/>
</dbReference>
<dbReference type="PROSITE" id="PS51194">
    <property type="entry name" value="HELICASE_CTER"/>
    <property type="match status" value="1"/>
</dbReference>
<evidence type="ECO:0000259" key="7">
    <source>
        <dbReference type="PROSITE" id="PS51194"/>
    </source>
</evidence>
<dbReference type="InterPro" id="IPR000330">
    <property type="entry name" value="SNF2_N"/>
</dbReference>
<dbReference type="GO" id="GO:0031297">
    <property type="term" value="P:replication fork processing"/>
    <property type="evidence" value="ECO:0007669"/>
    <property type="project" value="TreeGrafter"/>
</dbReference>
<feature type="domain" description="Helicase ATP-binding" evidence="6">
    <location>
        <begin position="1118"/>
        <end position="1275"/>
    </location>
</feature>
<dbReference type="InterPro" id="IPR027417">
    <property type="entry name" value="P-loop_NTPase"/>
</dbReference>
<dbReference type="SUPFAM" id="SSF52540">
    <property type="entry name" value="P-loop containing nucleoside triphosphate hydrolases"/>
    <property type="match status" value="2"/>
</dbReference>
<name>A0A250WQJ7_9CHLO</name>
<evidence type="ECO:0000259" key="6">
    <source>
        <dbReference type="PROSITE" id="PS51192"/>
    </source>
</evidence>
<dbReference type="PANTHER" id="PTHR45766:SF3">
    <property type="entry name" value="DNA ANNEALING HELICASE AND ENDONUCLEASE ZRANB3"/>
    <property type="match status" value="1"/>
</dbReference>
<evidence type="ECO:0000256" key="1">
    <source>
        <dbReference type="ARBA" id="ARBA00022741"/>
    </source>
</evidence>
<dbReference type="STRING" id="1157962.A0A250WQJ7"/>
<dbReference type="Pfam" id="PF00176">
    <property type="entry name" value="SNF2-rel_dom"/>
    <property type="match status" value="1"/>
</dbReference>
<feature type="region of interest" description="Disordered" evidence="5">
    <location>
        <begin position="263"/>
        <end position="322"/>
    </location>
</feature>
<dbReference type="InterPro" id="IPR001650">
    <property type="entry name" value="Helicase_C-like"/>
</dbReference>
<dbReference type="GO" id="GO:0004386">
    <property type="term" value="F:helicase activity"/>
    <property type="evidence" value="ECO:0007669"/>
    <property type="project" value="UniProtKB-KW"/>
</dbReference>
<dbReference type="Gene3D" id="3.40.50.10810">
    <property type="entry name" value="Tandem AAA-ATPase domain"/>
    <property type="match status" value="1"/>
</dbReference>
<feature type="region of interest" description="Disordered" evidence="5">
    <location>
        <begin position="432"/>
        <end position="484"/>
    </location>
</feature>
<evidence type="ECO:0000256" key="3">
    <source>
        <dbReference type="ARBA" id="ARBA00022806"/>
    </source>
</evidence>
<gene>
    <name evidence="8" type="ORF">CEUSTIGMA_g546.t1</name>
</gene>
<keyword evidence="3" id="KW-0347">Helicase</keyword>
<comment type="caution">
    <text evidence="8">The sequence shown here is derived from an EMBL/GenBank/DDBJ whole genome shotgun (WGS) entry which is preliminary data.</text>
</comment>
<keyword evidence="2" id="KW-0378">Hydrolase</keyword>
<dbReference type="PANTHER" id="PTHR45766">
    <property type="entry name" value="DNA ANNEALING HELICASE AND ENDONUCLEASE ZRANB3 FAMILY MEMBER"/>
    <property type="match status" value="1"/>
</dbReference>
<dbReference type="InterPro" id="IPR014001">
    <property type="entry name" value="Helicase_ATP-bd"/>
</dbReference>
<organism evidence="8 9">
    <name type="scientific">Chlamydomonas eustigma</name>
    <dbReference type="NCBI Taxonomy" id="1157962"/>
    <lineage>
        <taxon>Eukaryota</taxon>
        <taxon>Viridiplantae</taxon>
        <taxon>Chlorophyta</taxon>
        <taxon>core chlorophytes</taxon>
        <taxon>Chlorophyceae</taxon>
        <taxon>CS clade</taxon>
        <taxon>Chlamydomonadales</taxon>
        <taxon>Chlamydomonadaceae</taxon>
        <taxon>Chlamydomonas</taxon>
    </lineage>
</organism>
<sequence length="1720" mass="192882">MSYCCQDERECACASNQLKFDSVAAVGSAKFYVGLPLPPKSHPLLGASSSSSTVSLTSSTDHFQRCQDAGQQERCGQPTVGPTQQQQQEQQPIHPVRGENCRTLQPKAVALDAWTLDHATLHQVGERSAHHMSSLYPPGADSASAYHPPRADSASVHHPPRADSASVHHPPRADSASVHHPPRADSASAYHPSGADSASVYHPSGADSASVYHHSFADLQDRASTGHRMSVSLERHQIQTPSHAVHPHLPSGFESSIEGSLQAAASFPTHRDSSQACHSYGSTKTTSLRQSLSIERTQYVRPAPRHSNPSHTASHADHTSSFVVSGRPPNHPPPNLAHFFNTDSGSHLQQIHRASIHSGGQCGVRVEAEELLDRLLDSCLERMRRGKLIKREQQQQQQILQTLCKERPQQQQQLGPQALKEQQQREQMEFQHVRGQQQQREQMEFQHVRGQQQQREQMEFQHVRGQQQQREQMGFQHVRGQQQQREQMDFQHVRGQQQQREQMDFQHVRGQQQQREQMDFQHVRGQQQREQMEFQHVRGQQQREQMEFQHVRGQQQQREQTGLQHVRGQQQQMPHLYATECFQSCSFQCQSQQQVESLYEIKNDVKGPQMRSMRASVSSTPCHKIGQQNLECMDSCKAQPDPAALLKIMLMNSLSAAAGPYRNNNRDPYNKSEGAIACNRPSREESPSQNSFRSATDVIDVAVMGKYTREDCFLHPHISQMQPDVRKSAFSEYPIHKIQSHKTMVLPNADVLSRSTGGPGQQWQDHAAGLAGPAAHRPGRPGMHASRSGLDCKADQENVEAYGSEINRCLKRRPLGQQPLFDPRSEREHEGGSRILAACSLGHLLRRDRSMEGVEASVMNASEHNASGGSRHLHRPAVLGFDRDYSQTCAHLGVKRKLMQPTATLCAGTYPTQSSSILQANILHEVQRASQVHTHQEGLLLEYCEVADVATAAPLDEEKDDDEPFFNSMPGEQRLPQQLPSRQLVQAHNSRSTFSLVSCTATVSLEYDAYVSIKIDADAMLDKMTDLFRGIVGASFNSQKHVWTLPFMSLKAAKEELSKVPGLTVRWEGLPDLVCNVLLASMLNRRDISRYEMLQQQTCSSQPCLHERMMQFQRDGVIFGLRRGGRVLIADEMGLGKTVQGCALLRCYQEEWPALIICPSSLRGQWADALKQWLHFPEEDILVVYNVKDAKKMGQASITIVSYDFISKLSEQLMALRFNVILCDEAHYIKNFTSQRCKTALPLLQSSKRALLLTGTPALSRPSELITLIQATLPEAKMKPAEFADRYCEGDRFSQFRGARNQEELNRLLTAALMIRRRKMEVLPQLPSKQRQQVFLQLAASQSAQIKTQFDQLLALGKITGGMAFKQSSSGQLGSGFDTEQLTLLNKLYIDTARVKVPAVQEYVKDLLEVEGFKFLIFAHHKCLLDGIEQQCRKSKVGYIRIDGTTEARSREDLRKEFQENESCRVAVLSIRAAGTGLTLTAASTVVFAELTWVPGEIQQAEDRAHRIGQKDSVNILYLMARNSIDGMIWETIQSKLDNVGKVLDGKEDSLKVVSTQHQLEKGQPGILRFMPACNSRRMVTGSPPLAAIVRDENRVKDQQQQGATSPIPLAIRLRQQQASIHSFLKGEVASGAREPEILNVLDCTSDAEDSLHISEPAQEQRRIEAAEVRAIDDHGMQPCHSGSMPTNASKHGLLYDWWSQDEGEMLDQRLAIKRMRTDI</sequence>
<dbReference type="GO" id="GO:0005524">
    <property type="term" value="F:ATP binding"/>
    <property type="evidence" value="ECO:0007669"/>
    <property type="project" value="UniProtKB-KW"/>
</dbReference>
<dbReference type="SMART" id="SM00490">
    <property type="entry name" value="HELICc"/>
    <property type="match status" value="1"/>
</dbReference>
<dbReference type="CDD" id="cd18010">
    <property type="entry name" value="DEXHc_HARP_SMARCAL1"/>
    <property type="match status" value="1"/>
</dbReference>
<protein>
    <submittedName>
        <fullName evidence="8">Uncharacterized protein</fullName>
    </submittedName>
</protein>